<dbReference type="Gene3D" id="3.40.630.30">
    <property type="match status" value="1"/>
</dbReference>
<organism evidence="5">
    <name type="scientific">Salinispora arenicola (strain CNS-205)</name>
    <dbReference type="NCBI Taxonomy" id="391037"/>
    <lineage>
        <taxon>Bacteria</taxon>
        <taxon>Bacillati</taxon>
        <taxon>Actinomycetota</taxon>
        <taxon>Actinomycetes</taxon>
        <taxon>Micromonosporales</taxon>
        <taxon>Micromonosporaceae</taxon>
        <taxon>Salinispora</taxon>
    </lineage>
</organism>
<protein>
    <submittedName>
        <fullName evidence="5">GCN5-related N-acetyltransferase</fullName>
    </submittedName>
</protein>
<evidence type="ECO:0000259" key="4">
    <source>
        <dbReference type="PROSITE" id="PS51186"/>
    </source>
</evidence>
<dbReference type="InterPro" id="IPR051531">
    <property type="entry name" value="N-acetyltransferase"/>
</dbReference>
<dbReference type="InterPro" id="IPR000182">
    <property type="entry name" value="GNAT_dom"/>
</dbReference>
<dbReference type="Pfam" id="PF13302">
    <property type="entry name" value="Acetyltransf_3"/>
    <property type="match status" value="1"/>
</dbReference>
<dbReference type="STRING" id="391037.Sare_4651"/>
<dbReference type="eggNOG" id="COG1670">
    <property type="taxonomic scope" value="Bacteria"/>
</dbReference>
<sequence>MPAWRRAVIGGDLPARNNGRMSITRLVTVADAPTLAEVLRVDREFLAPWEPVRDDDYFTAASQRAVIRADLQQHVLGSKLPHAILDESGGLIGRITLSDIVRGPFQSCSLGYWVRASHNGRGFATKAVREIVRVAFEELGLHRVQAAVLLHNVGSHRVLDRNGFMRFGMAPEYLHIAGRWQDHAMYQVVRAS</sequence>
<accession>A8M7P1</accession>
<reference evidence="5" key="1">
    <citation type="submission" date="2007-10" db="EMBL/GenBank/DDBJ databases">
        <title>Complete sequence of Salinispora arenicola CNS-205.</title>
        <authorList>
            <consortium name="US DOE Joint Genome Institute"/>
            <person name="Copeland A."/>
            <person name="Lucas S."/>
            <person name="Lapidus A."/>
            <person name="Barry K."/>
            <person name="Glavina del Rio T."/>
            <person name="Dalin E."/>
            <person name="Tice H."/>
            <person name="Pitluck S."/>
            <person name="Foster B."/>
            <person name="Schmutz J."/>
            <person name="Larimer F."/>
            <person name="Land M."/>
            <person name="Hauser L."/>
            <person name="Kyrpides N."/>
            <person name="Ivanova N."/>
            <person name="Jensen P.R."/>
            <person name="Moore B.S."/>
            <person name="Penn K."/>
            <person name="Jenkins C."/>
            <person name="Udwary D."/>
            <person name="Xiang L."/>
            <person name="Gontang E."/>
            <person name="Richardson P."/>
        </authorList>
    </citation>
    <scope>NUCLEOTIDE SEQUENCE [LARGE SCALE GENOMIC DNA]</scope>
    <source>
        <strain evidence="5">CNS-205</strain>
    </source>
</reference>
<comment type="similarity">
    <text evidence="3">Belongs to the acetyltransferase family. RimJ subfamily.</text>
</comment>
<dbReference type="GO" id="GO:0008999">
    <property type="term" value="F:protein-N-terminal-alanine acetyltransferase activity"/>
    <property type="evidence" value="ECO:0007669"/>
    <property type="project" value="TreeGrafter"/>
</dbReference>
<keyword evidence="2" id="KW-0012">Acyltransferase</keyword>
<gene>
    <name evidence="5" type="ordered locus">Sare_4651</name>
</gene>
<dbReference type="KEGG" id="saq:Sare_4651"/>
<dbReference type="GO" id="GO:0005737">
    <property type="term" value="C:cytoplasm"/>
    <property type="evidence" value="ECO:0007669"/>
    <property type="project" value="TreeGrafter"/>
</dbReference>
<dbReference type="InterPro" id="IPR016181">
    <property type="entry name" value="Acyl_CoA_acyltransferase"/>
</dbReference>
<dbReference type="SUPFAM" id="SSF55729">
    <property type="entry name" value="Acyl-CoA N-acyltransferases (Nat)"/>
    <property type="match status" value="1"/>
</dbReference>
<evidence type="ECO:0000313" key="5">
    <source>
        <dbReference type="EMBL" id="ABW00408.1"/>
    </source>
</evidence>
<dbReference type="EMBL" id="CP000850">
    <property type="protein sequence ID" value="ABW00408.1"/>
    <property type="molecule type" value="Genomic_DNA"/>
</dbReference>
<evidence type="ECO:0000256" key="2">
    <source>
        <dbReference type="ARBA" id="ARBA00023315"/>
    </source>
</evidence>
<dbReference type="HOGENOM" id="CLU_013985_40_1_11"/>
<dbReference type="PROSITE" id="PS51186">
    <property type="entry name" value="GNAT"/>
    <property type="match status" value="1"/>
</dbReference>
<evidence type="ECO:0000256" key="1">
    <source>
        <dbReference type="ARBA" id="ARBA00022679"/>
    </source>
</evidence>
<keyword evidence="1 5" id="KW-0808">Transferase</keyword>
<dbReference type="AlphaFoldDB" id="A8M7P1"/>
<dbReference type="PANTHER" id="PTHR43792">
    <property type="entry name" value="GNAT FAMILY, PUTATIVE (AFU_ORTHOLOGUE AFUA_3G00765)-RELATED-RELATED"/>
    <property type="match status" value="1"/>
</dbReference>
<evidence type="ECO:0000256" key="3">
    <source>
        <dbReference type="ARBA" id="ARBA00038502"/>
    </source>
</evidence>
<feature type="domain" description="N-acetyltransferase" evidence="4">
    <location>
        <begin position="36"/>
        <end position="185"/>
    </location>
</feature>
<name>A8M7P1_SALAI</name>
<proteinExistence type="inferred from homology"/>
<dbReference type="PANTHER" id="PTHR43792:SF8">
    <property type="entry name" value="[RIBOSOMAL PROTEIN US5]-ALANINE N-ACETYLTRANSFERASE"/>
    <property type="match status" value="1"/>
</dbReference>